<dbReference type="Proteomes" id="UP001595884">
    <property type="component" value="Unassembled WGS sequence"/>
</dbReference>
<proteinExistence type="predicted"/>
<comment type="caution">
    <text evidence="1">The sequence shown here is derived from an EMBL/GenBank/DDBJ whole genome shotgun (WGS) entry which is preliminary data.</text>
</comment>
<sequence>MAIRNNDPKNKKYESITAFITSGFPETGKSTIMAGRVPIDIDFEYHGHSTTLVVFHAALSSKAKSLPMFAGRRLASKLPVNRLSISDPSLSLNDKLRLAWFAGNEKQPGLQSAISKIIRHATSRDKKTIYFGASGGGFAALQYAARHPGSISVPINPQTDIARYNPISVAKWVSSAWPNFDSKNGKILPPVYTDVSIQYCRKRDVKVIYIQNTGDISHVRNHQKPFLRKIHSENFCKRIDVNVGKGHVPPSPSFLFSILERLVINDNIGSISFEDLINAEEAKHSLNK</sequence>
<organism evidence="1 2">
    <name type="scientific">Glutamicibacter bergerei</name>
    <dbReference type="NCBI Taxonomy" id="256702"/>
    <lineage>
        <taxon>Bacteria</taxon>
        <taxon>Bacillati</taxon>
        <taxon>Actinomycetota</taxon>
        <taxon>Actinomycetes</taxon>
        <taxon>Micrococcales</taxon>
        <taxon>Micrococcaceae</taxon>
        <taxon>Glutamicibacter</taxon>
    </lineage>
</organism>
<evidence type="ECO:0000313" key="2">
    <source>
        <dbReference type="Proteomes" id="UP001595884"/>
    </source>
</evidence>
<accession>A0ABV9MJT1</accession>
<evidence type="ECO:0000313" key="1">
    <source>
        <dbReference type="EMBL" id="MFC4715130.1"/>
    </source>
</evidence>
<gene>
    <name evidence="1" type="ORF">ACFO7V_03095</name>
</gene>
<dbReference type="SUPFAM" id="SSF53474">
    <property type="entry name" value="alpha/beta-Hydrolases"/>
    <property type="match status" value="1"/>
</dbReference>
<dbReference type="InterPro" id="IPR029058">
    <property type="entry name" value="AB_hydrolase_fold"/>
</dbReference>
<dbReference type="Gene3D" id="3.40.50.1820">
    <property type="entry name" value="alpha/beta hydrolase"/>
    <property type="match status" value="1"/>
</dbReference>
<protein>
    <recommendedName>
        <fullName evidence="3">Alpha/beta hydrolase</fullName>
    </recommendedName>
</protein>
<evidence type="ECO:0008006" key="3">
    <source>
        <dbReference type="Google" id="ProtNLM"/>
    </source>
</evidence>
<dbReference type="RefSeq" id="WP_346058945.1">
    <property type="nucleotide sequence ID" value="NZ_BAAAVQ010000019.1"/>
</dbReference>
<dbReference type="EMBL" id="JBHSHE010000012">
    <property type="protein sequence ID" value="MFC4715130.1"/>
    <property type="molecule type" value="Genomic_DNA"/>
</dbReference>
<keyword evidence="2" id="KW-1185">Reference proteome</keyword>
<name>A0ABV9MJT1_9MICC</name>
<reference evidence="2" key="1">
    <citation type="journal article" date="2019" name="Int. J. Syst. Evol. Microbiol.">
        <title>The Global Catalogue of Microorganisms (GCM) 10K type strain sequencing project: providing services to taxonomists for standard genome sequencing and annotation.</title>
        <authorList>
            <consortium name="The Broad Institute Genomics Platform"/>
            <consortium name="The Broad Institute Genome Sequencing Center for Infectious Disease"/>
            <person name="Wu L."/>
            <person name="Ma J."/>
        </authorList>
    </citation>
    <scope>NUCLEOTIDE SEQUENCE [LARGE SCALE GENOMIC DNA]</scope>
    <source>
        <strain evidence="2">CGMCC 1.12849</strain>
    </source>
</reference>